<proteinExistence type="predicted"/>
<comment type="caution">
    <text evidence="1">The sequence shown here is derived from an EMBL/GenBank/DDBJ whole genome shotgun (WGS) entry which is preliminary data.</text>
</comment>
<gene>
    <name evidence="1" type="primary">gid</name>
    <name evidence="1" type="ORF">NS115_03440</name>
</gene>
<accession>A0ACC5A0E5</accession>
<dbReference type="EMBL" id="LDRX01000014">
    <property type="protein sequence ID" value="KTS84742.1"/>
    <property type="molecule type" value="Genomic_DNA"/>
</dbReference>
<dbReference type="Proteomes" id="UP000074866">
    <property type="component" value="Unassembled WGS sequence"/>
</dbReference>
<evidence type="ECO:0000313" key="2">
    <source>
        <dbReference type="Proteomes" id="UP000074866"/>
    </source>
</evidence>
<organism evidence="1 2">
    <name type="scientific">Paenibacillus jamilae</name>
    <dbReference type="NCBI Taxonomy" id="114136"/>
    <lineage>
        <taxon>Bacteria</taxon>
        <taxon>Bacillati</taxon>
        <taxon>Bacillota</taxon>
        <taxon>Bacilli</taxon>
        <taxon>Bacillales</taxon>
        <taxon>Paenibacillaceae</taxon>
        <taxon>Paenibacillus</taxon>
    </lineage>
</organism>
<reference evidence="1 2" key="1">
    <citation type="journal article" date="2016" name="Front. Microbiol.">
        <title>Genomic Resource of Rice Seed Associated Bacteria.</title>
        <authorList>
            <person name="Midha S."/>
            <person name="Bansal K."/>
            <person name="Sharma S."/>
            <person name="Kumar N."/>
            <person name="Patil P.P."/>
            <person name="Chaudhry V."/>
            <person name="Patil P.B."/>
        </authorList>
    </citation>
    <scope>NUCLEOTIDE SEQUENCE [LARGE SCALE GENOMIC DNA]</scope>
    <source>
        <strain evidence="1 2">NS115</strain>
    </source>
</reference>
<keyword evidence="2" id="KW-1185">Reference proteome</keyword>
<sequence length="446" mass="49210">MSELQKVTVIGAGLAGSEAAWQIASREVPVKLYEMRPVVKTPAHHTDKFAELVCSNSLRANGLTNAVGVLKEEMRILNSLVLSAADRHAVPAGGALAVDRDGFSGHITDTLHQHPLIEVVNEELQELPQDGIVVVATGPLTSPALSEQIKTLMGEEYFYFYDAAAPIVEKDSIDMSKVYLASRYDKGEAAYLNCPMNEAEFDAFYEALITAEVAQVKEFEKEIYFEGCMPIEVMMQRGKQTALFGPMKPVGLVNPHTGELPYAVVQLRQDNAAGTLYNLVGFQTHLKWGEQKRVFSMIPGLEEAEFVRYGVMHRNTFINSPQQLHPTYQFKGRSNLFFAGQMTGVEGYVESAASGLLAGINAARAARGQEMFVFPAETTLGSMARYITTADFKHFQPMNANFGLLPKLETRIRNKKEKNEALANRALESLRGYINQTGVMSTEVQA</sequence>
<protein>
    <submittedName>
        <fullName evidence="1">tRNA (Uracil-5-)-methyltransferase</fullName>
    </submittedName>
</protein>
<evidence type="ECO:0000313" key="1">
    <source>
        <dbReference type="EMBL" id="KTS84742.1"/>
    </source>
</evidence>
<name>A0ACC5A0E5_9BACL</name>